<comment type="caution">
    <text evidence="1">The sequence shown here is derived from an EMBL/GenBank/DDBJ whole genome shotgun (WGS) entry which is preliminary data.</text>
</comment>
<evidence type="ECO:0000313" key="2">
    <source>
        <dbReference type="Proteomes" id="UP000517547"/>
    </source>
</evidence>
<dbReference type="Gene3D" id="3.30.70.100">
    <property type="match status" value="1"/>
</dbReference>
<evidence type="ECO:0000313" key="1">
    <source>
        <dbReference type="EMBL" id="NWC18136.1"/>
    </source>
</evidence>
<dbReference type="InterPro" id="IPR009874">
    <property type="entry name" value="DUF1428"/>
</dbReference>
<reference evidence="1 2" key="1">
    <citation type="submission" date="2020-04" db="EMBL/GenBank/DDBJ databases">
        <title>Molecular characterization of pseudomonads from Agaricus bisporus reveal novel blotch 2 pathogens in Western Europe.</title>
        <authorList>
            <person name="Taparia T."/>
            <person name="Krijger M."/>
            <person name="Haynes E."/>
            <person name="Elpinstone J.G."/>
            <person name="Noble R."/>
            <person name="Van Der Wolf J."/>
        </authorList>
    </citation>
    <scope>NUCLEOTIDE SEQUENCE [LARGE SCALE GENOMIC DNA]</scope>
    <source>
        <strain evidence="1 2">IPO3738</strain>
    </source>
</reference>
<protein>
    <submittedName>
        <fullName evidence="1">DUF1428 domain-containing protein</fullName>
    </submittedName>
</protein>
<dbReference type="Proteomes" id="UP000517547">
    <property type="component" value="Unassembled WGS sequence"/>
</dbReference>
<accession>A0A7Y7Y595</accession>
<dbReference type="RefSeq" id="WP_017126742.1">
    <property type="nucleotide sequence ID" value="NZ_JACAOK010000017.1"/>
</dbReference>
<dbReference type="Pfam" id="PF07237">
    <property type="entry name" value="DUF1428"/>
    <property type="match status" value="1"/>
</dbReference>
<dbReference type="GeneID" id="57663057"/>
<dbReference type="PIRSF" id="PIRSF007028">
    <property type="entry name" value="UCP007028"/>
    <property type="match status" value="1"/>
</dbReference>
<name>A0A7Y7Y595_9PSED</name>
<proteinExistence type="predicted"/>
<sequence length="117" mass="13076">MSYVDGFVAAVPTANRERFRQHAESAAVLFKEFGALSVVECWGDDVPPGKLTSFPLAVKLKEDETVVFSWIVWPSREVRDAGMQKVMSDPRLQPDVNPMPFDGQRMIFGGFRIIVSA</sequence>
<dbReference type="EMBL" id="JACAQE010000012">
    <property type="protein sequence ID" value="NWC18136.1"/>
    <property type="molecule type" value="Genomic_DNA"/>
</dbReference>
<dbReference type="AlphaFoldDB" id="A0A7Y7Y595"/>
<dbReference type="SUPFAM" id="SSF54909">
    <property type="entry name" value="Dimeric alpha+beta barrel"/>
    <property type="match status" value="1"/>
</dbReference>
<organism evidence="1 2">
    <name type="scientific">Pseudomonas gingeri</name>
    <dbReference type="NCBI Taxonomy" id="117681"/>
    <lineage>
        <taxon>Bacteria</taxon>
        <taxon>Pseudomonadati</taxon>
        <taxon>Pseudomonadota</taxon>
        <taxon>Gammaproteobacteria</taxon>
        <taxon>Pseudomonadales</taxon>
        <taxon>Pseudomonadaceae</taxon>
        <taxon>Pseudomonas</taxon>
    </lineage>
</organism>
<dbReference type="InterPro" id="IPR011008">
    <property type="entry name" value="Dimeric_a/b-barrel"/>
</dbReference>
<gene>
    <name evidence="1" type="ORF">HX845_31085</name>
</gene>